<dbReference type="InterPro" id="IPR011009">
    <property type="entry name" value="Kinase-like_dom_sf"/>
</dbReference>
<dbReference type="Gene3D" id="1.10.510.10">
    <property type="entry name" value="Transferase(Phosphotransferase) domain 1"/>
    <property type="match status" value="1"/>
</dbReference>
<evidence type="ECO:0000313" key="2">
    <source>
        <dbReference type="EMBL" id="CAH1782365.1"/>
    </source>
</evidence>
<comment type="caution">
    <text evidence="2">The sequence shown here is derived from an EMBL/GenBank/DDBJ whole genome shotgun (WGS) entry which is preliminary data.</text>
</comment>
<dbReference type="PROSITE" id="PS50011">
    <property type="entry name" value="PROTEIN_KINASE_DOM"/>
    <property type="match status" value="1"/>
</dbReference>
<dbReference type="Proteomes" id="UP000749559">
    <property type="component" value="Unassembled WGS sequence"/>
</dbReference>
<protein>
    <recommendedName>
        <fullName evidence="1">Protein kinase domain-containing protein</fullName>
    </recommendedName>
</protein>
<dbReference type="AlphaFoldDB" id="A0A8S4NL06"/>
<sequence>GKEYENGVTIREGGFGKVMLVTRVKDNKKYTLKEFKPSLGDIEKEIRVLVILKIHPFIQHLHGSDLTEYPILTHCTPWQCINLNGSGYKRSQEVLINTF</sequence>
<feature type="domain" description="Protein kinase" evidence="1">
    <location>
        <begin position="4"/>
        <end position="99"/>
    </location>
</feature>
<feature type="non-terminal residue" evidence="2">
    <location>
        <position position="1"/>
    </location>
</feature>
<dbReference type="InterPro" id="IPR000719">
    <property type="entry name" value="Prot_kinase_dom"/>
</dbReference>
<name>A0A8S4NL06_OWEFU</name>
<dbReference type="GO" id="GO:0005524">
    <property type="term" value="F:ATP binding"/>
    <property type="evidence" value="ECO:0007669"/>
    <property type="project" value="InterPro"/>
</dbReference>
<gene>
    <name evidence="2" type="ORF">OFUS_LOCUS8823</name>
</gene>
<accession>A0A8S4NL06</accession>
<proteinExistence type="predicted"/>
<keyword evidence="3" id="KW-1185">Reference proteome</keyword>
<evidence type="ECO:0000313" key="3">
    <source>
        <dbReference type="Proteomes" id="UP000749559"/>
    </source>
</evidence>
<reference evidence="2" key="1">
    <citation type="submission" date="2022-03" db="EMBL/GenBank/DDBJ databases">
        <authorList>
            <person name="Martin C."/>
        </authorList>
    </citation>
    <scope>NUCLEOTIDE SEQUENCE</scope>
</reference>
<dbReference type="GO" id="GO:0004672">
    <property type="term" value="F:protein kinase activity"/>
    <property type="evidence" value="ECO:0007669"/>
    <property type="project" value="InterPro"/>
</dbReference>
<dbReference type="SUPFAM" id="SSF56112">
    <property type="entry name" value="Protein kinase-like (PK-like)"/>
    <property type="match status" value="1"/>
</dbReference>
<evidence type="ECO:0000259" key="1">
    <source>
        <dbReference type="PROSITE" id="PS50011"/>
    </source>
</evidence>
<organism evidence="2 3">
    <name type="scientific">Owenia fusiformis</name>
    <name type="common">Polychaete worm</name>
    <dbReference type="NCBI Taxonomy" id="6347"/>
    <lineage>
        <taxon>Eukaryota</taxon>
        <taxon>Metazoa</taxon>
        <taxon>Spiralia</taxon>
        <taxon>Lophotrochozoa</taxon>
        <taxon>Annelida</taxon>
        <taxon>Polychaeta</taxon>
        <taxon>Sedentaria</taxon>
        <taxon>Canalipalpata</taxon>
        <taxon>Sabellida</taxon>
        <taxon>Oweniida</taxon>
        <taxon>Oweniidae</taxon>
        <taxon>Owenia</taxon>
    </lineage>
</organism>
<dbReference type="EMBL" id="CAIIXF020000004">
    <property type="protein sequence ID" value="CAH1782365.1"/>
    <property type="molecule type" value="Genomic_DNA"/>
</dbReference>